<keyword evidence="5" id="KW-1185">Reference proteome</keyword>
<feature type="domain" description="Plasmid replication protein C C-terminal" evidence="3">
    <location>
        <begin position="230"/>
        <end position="297"/>
    </location>
</feature>
<feature type="domain" description="Plasmid replication protein C N-terminal" evidence="2">
    <location>
        <begin position="2"/>
        <end position="80"/>
    </location>
</feature>
<evidence type="ECO:0000256" key="1">
    <source>
        <dbReference type="SAM" id="MobiDB-lite"/>
    </source>
</evidence>
<evidence type="ECO:0000259" key="3">
    <source>
        <dbReference type="Pfam" id="PF11800"/>
    </source>
</evidence>
<comment type="caution">
    <text evidence="4">The sequence shown here is derived from an EMBL/GenBank/DDBJ whole genome shotgun (WGS) entry which is preliminary data.</text>
</comment>
<sequence length="301" mass="33702">MFEVGAIIWNDSGNHKRHGYRDKKTGRIVYAFGVDLSPLAAIRADLEKKLAEKQSLQLQWMQTKRKISWYRSQIRAMMSAKAEEGSCVIDAQACYEEIAIQIRTHLGLPELIILCTRHKELFDELDSQWSKVVVDASAALDEKEEGETLPPVSKNSSLTNEQKFAHKQPTNPINKFNKLKRLSPGTGFQESKQEKPVPNNRVLSSGKDQIQLSEVVHAASERFKERLLVAKPTWPDVVETASHLASTLGITQTVWGNACQRMGRHGAAVCVMRVDLACQRTNNPVRNPQAYFCSLMTAGSA</sequence>
<dbReference type="InterPro" id="IPR005090">
    <property type="entry name" value="RepC_N"/>
</dbReference>
<dbReference type="EMBL" id="BAABRO010000005">
    <property type="protein sequence ID" value="GAA5507384.1"/>
    <property type="molecule type" value="Genomic_DNA"/>
</dbReference>
<name>A0ABP9VQC5_9BACT</name>
<evidence type="ECO:0000313" key="4">
    <source>
        <dbReference type="EMBL" id="GAA5507384.1"/>
    </source>
</evidence>
<dbReference type="Pfam" id="PF03428">
    <property type="entry name" value="RP-C"/>
    <property type="match status" value="1"/>
</dbReference>
<organism evidence="4 5">
    <name type="scientific">Novipirellula caenicola</name>
    <dbReference type="NCBI Taxonomy" id="1536901"/>
    <lineage>
        <taxon>Bacteria</taxon>
        <taxon>Pseudomonadati</taxon>
        <taxon>Planctomycetota</taxon>
        <taxon>Planctomycetia</taxon>
        <taxon>Pirellulales</taxon>
        <taxon>Pirellulaceae</taxon>
        <taxon>Novipirellula</taxon>
    </lineage>
</organism>
<gene>
    <name evidence="4" type="ORF">Rcae01_02840</name>
</gene>
<accession>A0ABP9VQC5</accession>
<dbReference type="Pfam" id="PF11800">
    <property type="entry name" value="RP-C_C"/>
    <property type="match status" value="1"/>
</dbReference>
<reference evidence="4 5" key="1">
    <citation type="submission" date="2024-02" db="EMBL/GenBank/DDBJ databases">
        <title>Rhodopirellula caenicola NBRC 110016.</title>
        <authorList>
            <person name="Ichikawa N."/>
            <person name="Katano-Makiyama Y."/>
            <person name="Hidaka K."/>
        </authorList>
    </citation>
    <scope>NUCLEOTIDE SEQUENCE [LARGE SCALE GENOMIC DNA]</scope>
    <source>
        <strain evidence="4 5">NBRC 110016</strain>
    </source>
</reference>
<feature type="region of interest" description="Disordered" evidence="1">
    <location>
        <begin position="143"/>
        <end position="204"/>
    </location>
</feature>
<dbReference type="Proteomes" id="UP001416858">
    <property type="component" value="Unassembled WGS sequence"/>
</dbReference>
<protein>
    <submittedName>
        <fullName evidence="4">Uncharacterized protein</fullName>
    </submittedName>
</protein>
<proteinExistence type="predicted"/>
<evidence type="ECO:0000259" key="2">
    <source>
        <dbReference type="Pfam" id="PF03428"/>
    </source>
</evidence>
<feature type="compositionally biased region" description="Polar residues" evidence="1">
    <location>
        <begin position="153"/>
        <end position="174"/>
    </location>
</feature>
<dbReference type="InterPro" id="IPR021760">
    <property type="entry name" value="RepC_C"/>
</dbReference>
<evidence type="ECO:0000313" key="5">
    <source>
        <dbReference type="Proteomes" id="UP001416858"/>
    </source>
</evidence>